<comment type="caution">
    <text evidence="1">The sequence shown here is derived from an EMBL/GenBank/DDBJ whole genome shotgun (WGS) entry which is preliminary data.</text>
</comment>
<name>A0A815ULR1_9BILA</name>
<accession>A0A815ULR1</accession>
<dbReference type="Proteomes" id="UP000663891">
    <property type="component" value="Unassembled WGS sequence"/>
</dbReference>
<proteinExistence type="predicted"/>
<organism evidence="1 2">
    <name type="scientific">Adineta steineri</name>
    <dbReference type="NCBI Taxonomy" id="433720"/>
    <lineage>
        <taxon>Eukaryota</taxon>
        <taxon>Metazoa</taxon>
        <taxon>Spiralia</taxon>
        <taxon>Gnathifera</taxon>
        <taxon>Rotifera</taxon>
        <taxon>Eurotatoria</taxon>
        <taxon>Bdelloidea</taxon>
        <taxon>Adinetida</taxon>
        <taxon>Adinetidae</taxon>
        <taxon>Adineta</taxon>
    </lineage>
</organism>
<dbReference type="AlphaFoldDB" id="A0A815ULR1"/>
<evidence type="ECO:0000313" key="2">
    <source>
        <dbReference type="Proteomes" id="UP000663891"/>
    </source>
</evidence>
<gene>
    <name evidence="1" type="ORF">VCS650_LOCUS43201</name>
</gene>
<feature type="non-terminal residue" evidence="1">
    <location>
        <position position="1"/>
    </location>
</feature>
<sequence>NFAKQGELVQFSRYVSKVATIRLDEYQNPYYLAYFYLHPKYRGADLLSQSRAAVYQCIAEYLKLIGNSASITKNVIAALQRYEIKAGPYSLIYNKNDTPTTWWCIIRDNTHENCLQQLALRLLPITPHSVKPESLFLS</sequence>
<dbReference type="EMBL" id="CAJNON010002956">
    <property type="protein sequence ID" value="CAF1519340.1"/>
    <property type="molecule type" value="Genomic_DNA"/>
</dbReference>
<protein>
    <submittedName>
        <fullName evidence="1">Uncharacterized protein</fullName>
    </submittedName>
</protein>
<reference evidence="1" key="1">
    <citation type="submission" date="2021-02" db="EMBL/GenBank/DDBJ databases">
        <authorList>
            <person name="Nowell W R."/>
        </authorList>
    </citation>
    <scope>NUCLEOTIDE SEQUENCE</scope>
</reference>
<dbReference type="OrthoDB" id="1607513at2759"/>
<evidence type="ECO:0000313" key="1">
    <source>
        <dbReference type="EMBL" id="CAF1519340.1"/>
    </source>
</evidence>